<dbReference type="STRING" id="207949.RED65_04984"/>
<evidence type="ECO:0000256" key="5">
    <source>
        <dbReference type="ARBA" id="ARBA00022475"/>
    </source>
</evidence>
<evidence type="ECO:0000256" key="12">
    <source>
        <dbReference type="ARBA" id="ARBA00023186"/>
    </source>
</evidence>
<evidence type="ECO:0000256" key="7">
    <source>
        <dbReference type="ARBA" id="ARBA00022692"/>
    </source>
</evidence>
<dbReference type="HOGENOM" id="CLU_800927_0_0_6"/>
<dbReference type="EMBL" id="AAQH01000023">
    <property type="protein sequence ID" value="EAT11121.1"/>
    <property type="molecule type" value="Genomic_DNA"/>
</dbReference>
<keyword evidence="8" id="KW-0442">Lipid degradation</keyword>
<name>Q1MYT5_9GAMM</name>
<evidence type="ECO:0000256" key="9">
    <source>
        <dbReference type="ARBA" id="ARBA00022989"/>
    </source>
</evidence>
<dbReference type="SUPFAM" id="SSF158855">
    <property type="entry name" value="Lipase chaperone-like"/>
    <property type="match status" value="1"/>
</dbReference>
<accession>Q1MYT5</accession>
<evidence type="ECO:0000256" key="1">
    <source>
        <dbReference type="ARBA" id="ARBA00003280"/>
    </source>
</evidence>
<comment type="subcellular location">
    <subcellularLocation>
        <location evidence="2">Cell inner membrane</location>
        <topology evidence="2">Single-pass membrane protein</topology>
        <orientation evidence="2">Periplasmic side</orientation>
    </subcellularLocation>
</comment>
<dbReference type="InterPro" id="IPR004961">
    <property type="entry name" value="Lipase_chaperone"/>
</dbReference>
<evidence type="ECO:0000256" key="11">
    <source>
        <dbReference type="ARBA" id="ARBA00023136"/>
    </source>
</evidence>
<keyword evidence="7" id="KW-0812">Transmembrane</keyword>
<gene>
    <name evidence="16" type="ORF">RED65_04984</name>
</gene>
<evidence type="ECO:0000256" key="13">
    <source>
        <dbReference type="ARBA" id="ARBA00030948"/>
    </source>
</evidence>
<keyword evidence="12" id="KW-0143">Chaperone</keyword>
<evidence type="ECO:0000256" key="4">
    <source>
        <dbReference type="ARBA" id="ARBA00019692"/>
    </source>
</evidence>
<protein>
    <recommendedName>
        <fullName evidence="4">Lipase chaperone</fullName>
    </recommendedName>
    <alternativeName>
        <fullName evidence="15">Lipase foldase</fullName>
    </alternativeName>
    <alternativeName>
        <fullName evidence="13">Lipase helper protein</fullName>
    </alternativeName>
    <alternativeName>
        <fullName evidence="14">Lipase modulator</fullName>
    </alternativeName>
</protein>
<keyword evidence="10" id="KW-0443">Lipid metabolism</keyword>
<comment type="function">
    <text evidence="1">May be involved in the folding of the extracellular lipase during its passage through the periplasm.</text>
</comment>
<dbReference type="Proteomes" id="UP000004263">
    <property type="component" value="Unassembled WGS sequence"/>
</dbReference>
<keyword evidence="5" id="KW-1003">Cell membrane</keyword>
<dbReference type="AlphaFoldDB" id="Q1MYT5"/>
<evidence type="ECO:0000256" key="10">
    <source>
        <dbReference type="ARBA" id="ARBA00023098"/>
    </source>
</evidence>
<dbReference type="GO" id="GO:0016042">
    <property type="term" value="P:lipid catabolic process"/>
    <property type="evidence" value="ECO:0007669"/>
    <property type="project" value="UniProtKB-KW"/>
</dbReference>
<comment type="caution">
    <text evidence="16">The sequence shown here is derived from an EMBL/GenBank/DDBJ whole genome shotgun (WGS) entry which is preliminary data.</text>
</comment>
<sequence length="346" mass="39767">MKVVYFILVLFVIFSGLWLLNRDPIAVEISPRTLNLNQNPMRFAPELARQVAEQPLDFSELETPFAPDAEGTEVDGQLRTDEFGELIVDIQLKSFFDYFLSSVGQVTPEQAIRRIQLYIARDLDEPAATKAREVLENYLAFKEASLDLMAQPIDQSKVEADVSYRHAQLKYALTQLKDLRRQYMSEAEATAFFMDEEAYGDYTIRNQSIGLNDELSDLEKQQQRQLAQAQLPEHMREHIVEQEKQAQRSQALTELLAQSPTLDELSNFAYTNYSAEEAENLVNHYKQEFQFKQRYAAYRQAIAALESQGFTQAQLEREKSSVADQYFDENQLSMVKALDQGLAQSE</sequence>
<evidence type="ECO:0000256" key="2">
    <source>
        <dbReference type="ARBA" id="ARBA00004383"/>
    </source>
</evidence>
<keyword evidence="9" id="KW-1133">Transmembrane helix</keyword>
<dbReference type="GO" id="GO:0005886">
    <property type="term" value="C:plasma membrane"/>
    <property type="evidence" value="ECO:0007669"/>
    <property type="project" value="UniProtKB-SubCell"/>
</dbReference>
<comment type="similarity">
    <text evidence="3">Belongs to the lipase chaperone family.</text>
</comment>
<evidence type="ECO:0000256" key="14">
    <source>
        <dbReference type="ARBA" id="ARBA00031542"/>
    </source>
</evidence>
<proteinExistence type="inferred from homology"/>
<evidence type="ECO:0000313" key="16">
    <source>
        <dbReference type="EMBL" id="EAT11121.1"/>
    </source>
</evidence>
<evidence type="ECO:0000313" key="17">
    <source>
        <dbReference type="Proteomes" id="UP000004263"/>
    </source>
</evidence>
<evidence type="ECO:0000256" key="15">
    <source>
        <dbReference type="ARBA" id="ARBA00033028"/>
    </source>
</evidence>
<evidence type="ECO:0000256" key="8">
    <source>
        <dbReference type="ARBA" id="ARBA00022963"/>
    </source>
</evidence>
<dbReference type="GO" id="GO:0051082">
    <property type="term" value="F:unfolded protein binding"/>
    <property type="evidence" value="ECO:0007669"/>
    <property type="project" value="InterPro"/>
</dbReference>
<keyword evidence="11" id="KW-0472">Membrane</keyword>
<evidence type="ECO:0000256" key="6">
    <source>
        <dbReference type="ARBA" id="ARBA00022519"/>
    </source>
</evidence>
<reference evidence="16 17" key="1">
    <citation type="submission" date="2006-03" db="EMBL/GenBank/DDBJ databases">
        <authorList>
            <person name="Pinhassi J."/>
            <person name="Pedros-Alio C."/>
            <person name="Ferriera S."/>
            <person name="Johnson J."/>
            <person name="Kravitz S."/>
            <person name="Halpern A."/>
            <person name="Remington K."/>
            <person name="Beeson K."/>
            <person name="Tran B."/>
            <person name="Rogers Y.-H."/>
            <person name="Friedman R."/>
            <person name="Venter J.C."/>
        </authorList>
    </citation>
    <scope>NUCLEOTIDE SEQUENCE [LARGE SCALE GENOMIC DNA]</scope>
    <source>
        <strain evidence="16 17">RED65</strain>
    </source>
</reference>
<dbReference type="GO" id="GO:0006457">
    <property type="term" value="P:protein folding"/>
    <property type="evidence" value="ECO:0007669"/>
    <property type="project" value="InterPro"/>
</dbReference>
<dbReference type="Pfam" id="PF03280">
    <property type="entry name" value="Lipase_chap"/>
    <property type="match status" value="1"/>
</dbReference>
<dbReference type="OrthoDB" id="7025807at2"/>
<keyword evidence="6" id="KW-0997">Cell inner membrane</keyword>
<evidence type="ECO:0000256" key="3">
    <source>
        <dbReference type="ARBA" id="ARBA00010358"/>
    </source>
</evidence>
<organism evidence="16 17">
    <name type="scientific">Bermanella marisrubri</name>
    <dbReference type="NCBI Taxonomy" id="207949"/>
    <lineage>
        <taxon>Bacteria</taxon>
        <taxon>Pseudomonadati</taxon>
        <taxon>Pseudomonadota</taxon>
        <taxon>Gammaproteobacteria</taxon>
        <taxon>Oceanospirillales</taxon>
        <taxon>Oceanospirillaceae</taxon>
        <taxon>Bermanella</taxon>
    </lineage>
</organism>
<dbReference type="RefSeq" id="WP_007016723.1">
    <property type="nucleotide sequence ID" value="NZ_AAQH01000023.1"/>
</dbReference>
<keyword evidence="17" id="KW-1185">Reference proteome</keyword>